<keyword evidence="6 15" id="KW-0547">Nucleotide-binding</keyword>
<name>A0A011V2K3_9HYPH</name>
<dbReference type="Pfam" id="PF00306">
    <property type="entry name" value="ATP-synt_ab_C"/>
    <property type="match status" value="1"/>
</dbReference>
<dbReference type="PANTHER" id="PTHR48082:SF2">
    <property type="entry name" value="ATP SYNTHASE SUBUNIT ALPHA, MITOCHONDRIAL"/>
    <property type="match status" value="1"/>
</dbReference>
<evidence type="ECO:0000256" key="6">
    <source>
        <dbReference type="ARBA" id="ARBA00022741"/>
    </source>
</evidence>
<evidence type="ECO:0000256" key="16">
    <source>
        <dbReference type="SAM" id="MobiDB-lite"/>
    </source>
</evidence>
<dbReference type="GO" id="GO:0005524">
    <property type="term" value="F:ATP binding"/>
    <property type="evidence" value="ECO:0007669"/>
    <property type="project" value="UniProtKB-UniRule"/>
</dbReference>
<keyword evidence="15" id="KW-1003">Cell membrane</keyword>
<reference evidence="20 21" key="1">
    <citation type="submission" date="2014-02" db="EMBL/GenBank/DDBJ databases">
        <title>Aquamicrobium defluvii Genome sequencing.</title>
        <authorList>
            <person name="Wang X."/>
        </authorList>
    </citation>
    <scope>NUCLEOTIDE SEQUENCE [LARGE SCALE GENOMIC DNA]</scope>
    <source>
        <strain evidence="20 21">W13Z1</strain>
    </source>
</reference>
<proteinExistence type="inferred from homology"/>
<dbReference type="HAMAP" id="MF_01346">
    <property type="entry name" value="ATP_synth_alpha_bact"/>
    <property type="match status" value="1"/>
</dbReference>
<dbReference type="SUPFAM" id="SSF52540">
    <property type="entry name" value="P-loop containing nucleoside triphosphate hydrolases"/>
    <property type="match status" value="1"/>
</dbReference>
<dbReference type="CDD" id="cd01132">
    <property type="entry name" value="F1-ATPase_alpha_CD"/>
    <property type="match status" value="1"/>
</dbReference>
<dbReference type="PANTHER" id="PTHR48082">
    <property type="entry name" value="ATP SYNTHASE SUBUNIT ALPHA, MITOCHONDRIAL"/>
    <property type="match status" value="1"/>
</dbReference>
<evidence type="ECO:0000256" key="5">
    <source>
        <dbReference type="ARBA" id="ARBA00022519"/>
    </source>
</evidence>
<keyword evidence="9 15" id="KW-1278">Translocase</keyword>
<dbReference type="NCBIfam" id="TIGR03324">
    <property type="entry name" value="alt_F1F0_F1_al"/>
    <property type="match status" value="1"/>
</dbReference>
<evidence type="ECO:0000259" key="19">
    <source>
        <dbReference type="Pfam" id="PF02874"/>
    </source>
</evidence>
<evidence type="ECO:0000313" key="20">
    <source>
        <dbReference type="EMBL" id="EXL02705.1"/>
    </source>
</evidence>
<comment type="catalytic activity">
    <reaction evidence="15">
        <text>ATP + H2O + 4 H(+)(in) = ADP + phosphate + 5 H(+)(out)</text>
        <dbReference type="Rhea" id="RHEA:57720"/>
        <dbReference type="ChEBI" id="CHEBI:15377"/>
        <dbReference type="ChEBI" id="CHEBI:15378"/>
        <dbReference type="ChEBI" id="CHEBI:30616"/>
        <dbReference type="ChEBI" id="CHEBI:43474"/>
        <dbReference type="ChEBI" id="CHEBI:456216"/>
        <dbReference type="EC" id="7.1.2.2"/>
    </reaction>
</comment>
<evidence type="ECO:0000256" key="2">
    <source>
        <dbReference type="ARBA" id="ARBA00004370"/>
    </source>
</evidence>
<dbReference type="InterPro" id="IPR036121">
    <property type="entry name" value="ATPase_F1/V1/A1_a/bsu_N_sf"/>
</dbReference>
<dbReference type="CDD" id="cd18116">
    <property type="entry name" value="ATP-synt_F1_alpha_N"/>
    <property type="match status" value="1"/>
</dbReference>
<keyword evidence="8 15" id="KW-0067">ATP-binding</keyword>
<dbReference type="InterPro" id="IPR023366">
    <property type="entry name" value="ATP_synth_asu-like_sf"/>
</dbReference>
<dbReference type="eggNOG" id="COG0056">
    <property type="taxonomic scope" value="Bacteria"/>
</dbReference>
<accession>A0A011V2K3</accession>
<keyword evidence="13 15" id="KW-0066">ATP synthesis</keyword>
<feature type="binding site" evidence="15">
    <location>
        <begin position="185"/>
        <end position="192"/>
    </location>
    <ligand>
        <name>ATP</name>
        <dbReference type="ChEBI" id="CHEBI:30616"/>
    </ligand>
</feature>
<comment type="function">
    <text evidence="1 15">Produces ATP from ADP in the presence of a proton gradient across the membrane. The alpha chain is a regulatory subunit.</text>
</comment>
<dbReference type="Gene3D" id="3.40.50.300">
    <property type="entry name" value="P-loop containing nucleotide triphosphate hydrolases"/>
    <property type="match status" value="1"/>
</dbReference>
<dbReference type="EMBL" id="JENY01000029">
    <property type="protein sequence ID" value="EXL02705.1"/>
    <property type="molecule type" value="Genomic_DNA"/>
</dbReference>
<protein>
    <recommendedName>
        <fullName evidence="15">ATP synthase subunit alpha</fullName>
        <ecNumber evidence="15">7.1.2.2</ecNumber>
    </recommendedName>
    <alternativeName>
        <fullName evidence="15">ATP synthase F1 sector subunit alpha</fullName>
    </alternativeName>
    <alternativeName>
        <fullName evidence="15">F-ATPase subunit alpha</fullName>
    </alternativeName>
</protein>
<dbReference type="InterPro" id="IPR000194">
    <property type="entry name" value="ATPase_F1/V1/A1_a/bsu_nucl-bd"/>
</dbReference>
<dbReference type="GO" id="GO:0043531">
    <property type="term" value="F:ADP binding"/>
    <property type="evidence" value="ECO:0007669"/>
    <property type="project" value="TreeGrafter"/>
</dbReference>
<dbReference type="AlphaFoldDB" id="A0A011V2K3"/>
<evidence type="ECO:0000256" key="1">
    <source>
        <dbReference type="ARBA" id="ARBA00003784"/>
    </source>
</evidence>
<dbReference type="SUPFAM" id="SSF50615">
    <property type="entry name" value="N-terminal domain of alpha and beta subunits of F1 ATP synthase"/>
    <property type="match status" value="1"/>
</dbReference>
<dbReference type="Gene3D" id="2.40.30.20">
    <property type="match status" value="1"/>
</dbReference>
<gene>
    <name evidence="15" type="primary">atpA</name>
    <name evidence="20" type="ORF">BG36_14105</name>
</gene>
<dbReference type="PATRIC" id="fig|69279.3.peg.3913"/>
<dbReference type="Pfam" id="PF00006">
    <property type="entry name" value="ATP-synt_ab"/>
    <property type="match status" value="1"/>
</dbReference>
<dbReference type="InterPro" id="IPR020003">
    <property type="entry name" value="ATPase_a/bsu_AS"/>
</dbReference>
<dbReference type="STRING" id="69279.BG36_14105"/>
<comment type="subcellular location">
    <subcellularLocation>
        <location evidence="15">Cell membrane</location>
        <topology evidence="15">Peripheral membrane protein</topology>
    </subcellularLocation>
    <subcellularLocation>
        <location evidence="2">Membrane</location>
    </subcellularLocation>
</comment>
<dbReference type="EC" id="7.1.2.2" evidence="15"/>
<evidence type="ECO:0000259" key="18">
    <source>
        <dbReference type="Pfam" id="PF00306"/>
    </source>
</evidence>
<feature type="compositionally biased region" description="Basic and acidic residues" evidence="16">
    <location>
        <begin position="7"/>
        <end position="20"/>
    </location>
</feature>
<dbReference type="FunFam" id="3.40.50.300:FF:000002">
    <property type="entry name" value="ATP synthase subunit alpha"/>
    <property type="match status" value="1"/>
</dbReference>
<evidence type="ECO:0000256" key="15">
    <source>
        <dbReference type="HAMAP-Rule" id="MF_01346"/>
    </source>
</evidence>
<evidence type="ECO:0000256" key="3">
    <source>
        <dbReference type="ARBA" id="ARBA00008936"/>
    </source>
</evidence>
<feature type="domain" description="ATP synthase alpha subunit C-terminal" evidence="18">
    <location>
        <begin position="387"/>
        <end position="510"/>
    </location>
</feature>
<keyword evidence="20" id="KW-0378">Hydrolase</keyword>
<dbReference type="InterPro" id="IPR005294">
    <property type="entry name" value="ATP_synth_F1_asu"/>
</dbReference>
<keyword evidence="4 15" id="KW-0813">Transport</keyword>
<dbReference type="PROSITE" id="PS00152">
    <property type="entry name" value="ATPASE_ALPHA_BETA"/>
    <property type="match status" value="1"/>
</dbReference>
<dbReference type="InterPro" id="IPR004100">
    <property type="entry name" value="ATPase_F1/V1/A1_a/bsu_N"/>
</dbReference>
<dbReference type="Proteomes" id="UP000019849">
    <property type="component" value="Unassembled WGS sequence"/>
</dbReference>
<dbReference type="GO" id="GO:0005886">
    <property type="term" value="C:plasma membrane"/>
    <property type="evidence" value="ECO:0007669"/>
    <property type="project" value="UniProtKB-SubCell"/>
</dbReference>
<dbReference type="Gene3D" id="1.20.150.20">
    <property type="entry name" value="ATP synthase alpha/beta chain, C-terminal domain"/>
    <property type="match status" value="1"/>
</dbReference>
<dbReference type="GO" id="GO:0045259">
    <property type="term" value="C:proton-transporting ATP synthase complex"/>
    <property type="evidence" value="ECO:0007669"/>
    <property type="project" value="UniProtKB-KW"/>
</dbReference>
<dbReference type="CDD" id="cd18113">
    <property type="entry name" value="ATP-synt_F1_alpha_C"/>
    <property type="match status" value="1"/>
</dbReference>
<sequence length="525" mass="57547">MRNSSQHAERRGPSEPLRDSVRQTLSLLEEVVTTGGPQLTAREVGRVVSVGQGVARLRGLPGVEAEELVRLQGGVLGMAYNLDPEEVGAILLGASRELTAGSLAHRTGRILDIPVGEELVGRVVDALGRPLDERGPLRLAERRPVERPAPPILRRAPVARPLQTGLKVIDSLLPIGRGQRELILGDRQTGKTAIALDTILNQRDKNVICVYCAIGQRSSAVAKFLEYLRRYDALSYCIVVVASGDEPPGVQFIAPYAATTMAEFFMERGQDVLIVYDDLTRHARAYRELSLLLRRPPGREAYPGDIFYVHSRLLERSTQLREEYGGGSLTALPIAETQAQNISAYIPTNLISITDGQIVLSPQLFRKGILPAVDVGRSVSRVGGKAQMPCYRAVASELRLSYSQFEELEVFSRFGTRLDEDTIAMLERGRRVREVFKQPQYKPLPVPEQVAVLLAASEDLLNAIPVERTAEAEQAIRKAVVTELPDLGERMASGAKLTKDDRDDLRRVIGAIVADMGEVEDGASA</sequence>
<dbReference type="RefSeq" id="WP_051520726.1">
    <property type="nucleotide sequence ID" value="NZ_KK073901.1"/>
</dbReference>
<dbReference type="InterPro" id="IPR033732">
    <property type="entry name" value="ATP_synth_F1_a_nt-bd_dom"/>
</dbReference>
<dbReference type="HOGENOM" id="CLU_010091_2_1_5"/>
<dbReference type="InterPro" id="IPR000793">
    <property type="entry name" value="ATP_synth_asu_C"/>
</dbReference>
<feature type="site" description="Required for activity" evidence="15">
    <location>
        <position position="378"/>
    </location>
</feature>
<dbReference type="SUPFAM" id="SSF47917">
    <property type="entry name" value="C-terminal domain of alpha and beta subunits of F1 ATP synthase"/>
    <property type="match status" value="1"/>
</dbReference>
<keyword evidence="5" id="KW-0997">Cell inner membrane</keyword>
<dbReference type="InterPro" id="IPR027417">
    <property type="entry name" value="P-loop_NTPase"/>
</dbReference>
<keyword evidence="7 15" id="KW-0375">Hydrogen ion transport</keyword>
<evidence type="ECO:0000256" key="9">
    <source>
        <dbReference type="ARBA" id="ARBA00022967"/>
    </source>
</evidence>
<dbReference type="NCBIfam" id="NF009884">
    <property type="entry name" value="PRK13343.1"/>
    <property type="match status" value="1"/>
</dbReference>
<dbReference type="NCBIfam" id="TIGR00962">
    <property type="entry name" value="atpA"/>
    <property type="match status" value="1"/>
</dbReference>
<comment type="similarity">
    <text evidence="3 15">Belongs to the ATPase alpha/beta chains family.</text>
</comment>
<feature type="domain" description="ATPase F1/V1/A1 complex alpha/beta subunit N-terminal" evidence="19">
    <location>
        <begin position="42"/>
        <end position="108"/>
    </location>
</feature>
<comment type="caution">
    <text evidence="20">The sequence shown here is derived from an EMBL/GenBank/DDBJ whole genome shotgun (WGS) entry which is preliminary data.</text>
</comment>
<dbReference type="Pfam" id="PF02874">
    <property type="entry name" value="ATP-synt_ab_N"/>
    <property type="match status" value="1"/>
</dbReference>
<evidence type="ECO:0000313" key="21">
    <source>
        <dbReference type="Proteomes" id="UP000019849"/>
    </source>
</evidence>
<evidence type="ECO:0000256" key="12">
    <source>
        <dbReference type="ARBA" id="ARBA00023196"/>
    </source>
</evidence>
<evidence type="ECO:0000256" key="13">
    <source>
        <dbReference type="ARBA" id="ARBA00023310"/>
    </source>
</evidence>
<feature type="domain" description="ATPase F1/V1/A1 complex alpha/beta subunit nucleotide-binding" evidence="17">
    <location>
        <begin position="165"/>
        <end position="380"/>
    </location>
</feature>
<keyword evidence="11 15" id="KW-0472">Membrane</keyword>
<evidence type="ECO:0000256" key="14">
    <source>
        <dbReference type="ARBA" id="ARBA00026013"/>
    </source>
</evidence>
<dbReference type="GO" id="GO:0046933">
    <property type="term" value="F:proton-transporting ATP synthase activity, rotational mechanism"/>
    <property type="evidence" value="ECO:0007669"/>
    <property type="project" value="UniProtKB-UniRule"/>
</dbReference>
<organism evidence="20 21">
    <name type="scientific">Aquamicrobium defluvii</name>
    <dbReference type="NCBI Taxonomy" id="69279"/>
    <lineage>
        <taxon>Bacteria</taxon>
        <taxon>Pseudomonadati</taxon>
        <taxon>Pseudomonadota</taxon>
        <taxon>Alphaproteobacteria</taxon>
        <taxon>Hyphomicrobiales</taxon>
        <taxon>Phyllobacteriaceae</taxon>
        <taxon>Aquamicrobium</taxon>
    </lineage>
</organism>
<comment type="subunit">
    <text evidence="14">F-type ATPases have 2 components, CF(1) - the catalytic core - and CF(0) - the membrane proton channel. CF(1) has five subunits: alpha(3), beta(3), gamma(1), delta(1), epsilon(1). CF(0) has four main subunits: a(1), b(1), b'(1) and c(9-12).</text>
</comment>
<evidence type="ECO:0000256" key="11">
    <source>
        <dbReference type="ARBA" id="ARBA00023136"/>
    </source>
</evidence>
<evidence type="ECO:0000259" key="17">
    <source>
        <dbReference type="Pfam" id="PF00006"/>
    </source>
</evidence>
<dbReference type="InterPro" id="IPR017710">
    <property type="entry name" value="Alt_ATP_synth_F1_asu"/>
</dbReference>
<evidence type="ECO:0000256" key="4">
    <source>
        <dbReference type="ARBA" id="ARBA00022448"/>
    </source>
</evidence>
<keyword evidence="10 15" id="KW-0406">Ion transport</keyword>
<dbReference type="GO" id="GO:0016787">
    <property type="term" value="F:hydrolase activity"/>
    <property type="evidence" value="ECO:0007669"/>
    <property type="project" value="UniProtKB-KW"/>
</dbReference>
<evidence type="ECO:0000256" key="7">
    <source>
        <dbReference type="ARBA" id="ARBA00022781"/>
    </source>
</evidence>
<feature type="region of interest" description="Disordered" evidence="16">
    <location>
        <begin position="1"/>
        <end position="20"/>
    </location>
</feature>
<evidence type="ECO:0000256" key="10">
    <source>
        <dbReference type="ARBA" id="ARBA00023065"/>
    </source>
</evidence>
<keyword evidence="12 15" id="KW-0139">CF(1)</keyword>
<evidence type="ECO:0000256" key="8">
    <source>
        <dbReference type="ARBA" id="ARBA00022840"/>
    </source>
</evidence>
<dbReference type="InterPro" id="IPR038376">
    <property type="entry name" value="ATP_synth_asu_C_sf"/>
</dbReference>